<dbReference type="HOGENOM" id="CLU_2886674_0_0_1"/>
<name>A0A0C9ZA65_9AGAM</name>
<dbReference type="Proteomes" id="UP000054018">
    <property type="component" value="Unassembled WGS sequence"/>
</dbReference>
<dbReference type="AlphaFoldDB" id="A0A0C9ZA65"/>
<sequence>MFTCDTCFNPTNPFILLFYLTIYTILRVATTFIPNVLGVDLALVNYSPQSFQTKKTPGVMAPP</sequence>
<gene>
    <name evidence="1" type="ORF">PISMIDRAFT_683228</name>
</gene>
<reference evidence="2" key="2">
    <citation type="submission" date="2015-01" db="EMBL/GenBank/DDBJ databases">
        <title>Evolutionary Origins and Diversification of the Mycorrhizal Mutualists.</title>
        <authorList>
            <consortium name="DOE Joint Genome Institute"/>
            <consortium name="Mycorrhizal Genomics Consortium"/>
            <person name="Kohler A."/>
            <person name="Kuo A."/>
            <person name="Nagy L.G."/>
            <person name="Floudas D."/>
            <person name="Copeland A."/>
            <person name="Barry K.W."/>
            <person name="Cichocki N."/>
            <person name="Veneault-Fourrey C."/>
            <person name="LaButti K."/>
            <person name="Lindquist E.A."/>
            <person name="Lipzen A."/>
            <person name="Lundell T."/>
            <person name="Morin E."/>
            <person name="Murat C."/>
            <person name="Riley R."/>
            <person name="Ohm R."/>
            <person name="Sun H."/>
            <person name="Tunlid A."/>
            <person name="Henrissat B."/>
            <person name="Grigoriev I.V."/>
            <person name="Hibbett D.S."/>
            <person name="Martin F."/>
        </authorList>
    </citation>
    <scope>NUCLEOTIDE SEQUENCE [LARGE SCALE GENOMIC DNA]</scope>
    <source>
        <strain evidence="2">441</strain>
    </source>
</reference>
<dbReference type="EMBL" id="KN833785">
    <property type="protein sequence ID" value="KIK19367.1"/>
    <property type="molecule type" value="Genomic_DNA"/>
</dbReference>
<reference evidence="1 2" key="1">
    <citation type="submission" date="2014-04" db="EMBL/GenBank/DDBJ databases">
        <authorList>
            <consortium name="DOE Joint Genome Institute"/>
            <person name="Kuo A."/>
            <person name="Kohler A."/>
            <person name="Costa M.D."/>
            <person name="Nagy L.G."/>
            <person name="Floudas D."/>
            <person name="Copeland A."/>
            <person name="Barry K.W."/>
            <person name="Cichocki N."/>
            <person name="Veneault-Fourrey C."/>
            <person name="LaButti K."/>
            <person name="Lindquist E.A."/>
            <person name="Lipzen A."/>
            <person name="Lundell T."/>
            <person name="Morin E."/>
            <person name="Murat C."/>
            <person name="Sun H."/>
            <person name="Tunlid A."/>
            <person name="Henrissat B."/>
            <person name="Grigoriev I.V."/>
            <person name="Hibbett D.S."/>
            <person name="Martin F."/>
            <person name="Nordberg H.P."/>
            <person name="Cantor M.N."/>
            <person name="Hua S.X."/>
        </authorList>
    </citation>
    <scope>NUCLEOTIDE SEQUENCE [LARGE SCALE GENOMIC DNA]</scope>
    <source>
        <strain evidence="1 2">441</strain>
    </source>
</reference>
<evidence type="ECO:0000313" key="2">
    <source>
        <dbReference type="Proteomes" id="UP000054018"/>
    </source>
</evidence>
<evidence type="ECO:0000313" key="1">
    <source>
        <dbReference type="EMBL" id="KIK19367.1"/>
    </source>
</evidence>
<accession>A0A0C9ZA65</accession>
<protein>
    <submittedName>
        <fullName evidence="1">Uncharacterized protein</fullName>
    </submittedName>
</protein>
<proteinExistence type="predicted"/>
<organism evidence="1 2">
    <name type="scientific">Pisolithus microcarpus 441</name>
    <dbReference type="NCBI Taxonomy" id="765257"/>
    <lineage>
        <taxon>Eukaryota</taxon>
        <taxon>Fungi</taxon>
        <taxon>Dikarya</taxon>
        <taxon>Basidiomycota</taxon>
        <taxon>Agaricomycotina</taxon>
        <taxon>Agaricomycetes</taxon>
        <taxon>Agaricomycetidae</taxon>
        <taxon>Boletales</taxon>
        <taxon>Sclerodermatineae</taxon>
        <taxon>Pisolithaceae</taxon>
        <taxon>Pisolithus</taxon>
    </lineage>
</organism>
<keyword evidence="2" id="KW-1185">Reference proteome</keyword>